<evidence type="ECO:0000313" key="3">
    <source>
        <dbReference type="Proteomes" id="UP000015441"/>
    </source>
</evidence>
<evidence type="ECO:0000313" key="2">
    <source>
        <dbReference type="EMBL" id="CCU82107.1"/>
    </source>
</evidence>
<feature type="chain" id="PRO_5004106937" evidence="1">
    <location>
        <begin position="21"/>
        <end position="172"/>
    </location>
</feature>
<dbReference type="EMBL" id="CAUH01005860">
    <property type="protein sequence ID" value="CCU82107.1"/>
    <property type="molecule type" value="Genomic_DNA"/>
</dbReference>
<reference evidence="2 3" key="1">
    <citation type="journal article" date="2010" name="Science">
        <title>Genome expansion and gene loss in powdery mildew fungi reveal tradeoffs in extreme parasitism.</title>
        <authorList>
            <person name="Spanu P.D."/>
            <person name="Abbott J.C."/>
            <person name="Amselem J."/>
            <person name="Burgis T.A."/>
            <person name="Soanes D.M."/>
            <person name="Stueber K."/>
            <person name="Ver Loren van Themaat E."/>
            <person name="Brown J.K.M."/>
            <person name="Butcher S.A."/>
            <person name="Gurr S.J."/>
            <person name="Lebrun M.-H."/>
            <person name="Ridout C.J."/>
            <person name="Schulze-Lefert P."/>
            <person name="Talbot N.J."/>
            <person name="Ahmadinejad N."/>
            <person name="Ametz C."/>
            <person name="Barton G.R."/>
            <person name="Benjdia M."/>
            <person name="Bidzinski P."/>
            <person name="Bindschedler L.V."/>
            <person name="Both M."/>
            <person name="Brewer M.T."/>
            <person name="Cadle-Davidson L."/>
            <person name="Cadle-Davidson M.M."/>
            <person name="Collemare J."/>
            <person name="Cramer R."/>
            <person name="Frenkel O."/>
            <person name="Godfrey D."/>
            <person name="Harriman J."/>
            <person name="Hoede C."/>
            <person name="King B.C."/>
            <person name="Klages S."/>
            <person name="Kleemann J."/>
            <person name="Knoll D."/>
            <person name="Koti P.S."/>
            <person name="Kreplak J."/>
            <person name="Lopez-Ruiz F.J."/>
            <person name="Lu X."/>
            <person name="Maekawa T."/>
            <person name="Mahanil S."/>
            <person name="Micali C."/>
            <person name="Milgroom M.G."/>
            <person name="Montana G."/>
            <person name="Noir S."/>
            <person name="O'Connell R.J."/>
            <person name="Oberhaensli S."/>
            <person name="Parlange F."/>
            <person name="Pedersen C."/>
            <person name="Quesneville H."/>
            <person name="Reinhardt R."/>
            <person name="Rott M."/>
            <person name="Sacristan S."/>
            <person name="Schmidt S.M."/>
            <person name="Schoen M."/>
            <person name="Skamnioti P."/>
            <person name="Sommer H."/>
            <person name="Stephens A."/>
            <person name="Takahara H."/>
            <person name="Thordal-Christensen H."/>
            <person name="Vigouroux M."/>
            <person name="Wessling R."/>
            <person name="Wicker T."/>
            <person name="Panstruga R."/>
        </authorList>
    </citation>
    <scope>NUCLEOTIDE SEQUENCE [LARGE SCALE GENOMIC DNA]</scope>
    <source>
        <strain evidence="2">DH14</strain>
    </source>
</reference>
<feature type="signal peptide" evidence="1">
    <location>
        <begin position="1"/>
        <end position="20"/>
    </location>
</feature>
<name>N1JIN9_BLUG1</name>
<keyword evidence="3" id="KW-1185">Reference proteome</keyword>
<accession>N1JIN9</accession>
<dbReference type="HOGENOM" id="CLU_1554993_0_0_1"/>
<gene>
    <name evidence="2" type="ORF">BGHDH14_bgh02114</name>
</gene>
<sequence length="172" mass="19499">MRCLNLLSSLPLICVVFSLAIPYPMLTLPSDSGMSQIVMGQERAGYICKTGTSAIFITQKRIQRALEKARRHIKNSSPGSLRDNARQNKFPMAFTDAKSFGLPRDSILWPVNARRKLVQGKKIQGSGRIVTNTDLDLRGLLYQDTMGIRRCKFYQNYKRKSVQRSAQTSGRW</sequence>
<organism evidence="2 3">
    <name type="scientific">Blumeria graminis f. sp. hordei (strain DH14)</name>
    <name type="common">Barley powdery mildew</name>
    <name type="synonym">Oidium monilioides f. sp. hordei</name>
    <dbReference type="NCBI Taxonomy" id="546991"/>
    <lineage>
        <taxon>Eukaryota</taxon>
        <taxon>Fungi</taxon>
        <taxon>Dikarya</taxon>
        <taxon>Ascomycota</taxon>
        <taxon>Pezizomycotina</taxon>
        <taxon>Leotiomycetes</taxon>
        <taxon>Erysiphales</taxon>
        <taxon>Erysiphaceae</taxon>
        <taxon>Blumeria</taxon>
        <taxon>Blumeria hordei</taxon>
    </lineage>
</organism>
<dbReference type="OrthoDB" id="10282340at2759"/>
<keyword evidence="1" id="KW-0732">Signal</keyword>
<protein>
    <submittedName>
        <fullName evidence="2">BIG1</fullName>
    </submittedName>
</protein>
<evidence type="ECO:0000256" key="1">
    <source>
        <dbReference type="SAM" id="SignalP"/>
    </source>
</evidence>
<dbReference type="InParanoid" id="N1JIN9"/>
<comment type="caution">
    <text evidence="2">The sequence shown here is derived from an EMBL/GenBank/DDBJ whole genome shotgun (WGS) entry which is preliminary data.</text>
</comment>
<proteinExistence type="predicted"/>
<dbReference type="Proteomes" id="UP000015441">
    <property type="component" value="Unassembled WGS sequence"/>
</dbReference>
<dbReference type="Gene3D" id="3.10.450.30">
    <property type="entry name" value="Microbial ribonucleases"/>
    <property type="match status" value="1"/>
</dbReference>
<dbReference type="AlphaFoldDB" id="N1JIN9"/>